<dbReference type="RefSeq" id="WP_196202419.1">
    <property type="nucleotide sequence ID" value="NZ_JADPUN010000172.1"/>
</dbReference>
<reference evidence="2 3" key="1">
    <citation type="submission" date="2020-11" db="EMBL/GenBank/DDBJ databases">
        <title>A novel isolate from a Black sea contaminated sediment with potential to produce alkanes: Plantactinospora alkalitolerans sp. nov.</title>
        <authorList>
            <person name="Carro L."/>
            <person name="Veyisoglu A."/>
            <person name="Guven K."/>
            <person name="Schumann P."/>
            <person name="Klenk H.-P."/>
            <person name="Sahin N."/>
        </authorList>
    </citation>
    <scope>NUCLEOTIDE SEQUENCE [LARGE SCALE GENOMIC DNA]</scope>
    <source>
        <strain evidence="2 3">S1510</strain>
    </source>
</reference>
<feature type="region of interest" description="Disordered" evidence="1">
    <location>
        <begin position="1"/>
        <end position="22"/>
    </location>
</feature>
<name>A0ABS0GXB7_9ACTN</name>
<dbReference type="Proteomes" id="UP000638560">
    <property type="component" value="Unassembled WGS sequence"/>
</dbReference>
<evidence type="ECO:0000313" key="3">
    <source>
        <dbReference type="Proteomes" id="UP000638560"/>
    </source>
</evidence>
<comment type="caution">
    <text evidence="2">The sequence shown here is derived from an EMBL/GenBank/DDBJ whole genome shotgun (WGS) entry which is preliminary data.</text>
</comment>
<protein>
    <recommendedName>
        <fullName evidence="4">Sensor domain-containing protein</fullName>
    </recommendedName>
</protein>
<dbReference type="EMBL" id="JADPUN010000172">
    <property type="protein sequence ID" value="MBF9130852.1"/>
    <property type="molecule type" value="Genomic_DNA"/>
</dbReference>
<evidence type="ECO:0008006" key="4">
    <source>
        <dbReference type="Google" id="ProtNLM"/>
    </source>
</evidence>
<keyword evidence="3" id="KW-1185">Reference proteome</keyword>
<sequence length="247" mass="25906">MTSRTEPQPAPSVLPLPPPSSAGRLARTRLRATAILLLAVSGIATSSAGCGPGRAPGSAGTTAASVPAERTGSAGPGLLDAALLPPTWLGSGWREGPTPPEKPPWPWLQADCPGYRNEDYPAQGHRRDAVQRRFQQGQTNLIATHVVEAYEPGWAARAVTDVRRVVETCPEYPILGGALSFAVVGADFPAEDTLLVRGRIESSGAPDRVMLFVTVRRGDLLSTLSFPEPADERAAYAAAAKLGDLLG</sequence>
<feature type="compositionally biased region" description="Pro residues" evidence="1">
    <location>
        <begin position="8"/>
        <end position="20"/>
    </location>
</feature>
<gene>
    <name evidence="2" type="ORF">I0C86_18080</name>
</gene>
<organism evidence="2 3">
    <name type="scientific">Plantactinospora alkalitolerans</name>
    <dbReference type="NCBI Taxonomy" id="2789879"/>
    <lineage>
        <taxon>Bacteria</taxon>
        <taxon>Bacillati</taxon>
        <taxon>Actinomycetota</taxon>
        <taxon>Actinomycetes</taxon>
        <taxon>Micromonosporales</taxon>
        <taxon>Micromonosporaceae</taxon>
        <taxon>Plantactinospora</taxon>
    </lineage>
</organism>
<evidence type="ECO:0000256" key="1">
    <source>
        <dbReference type="SAM" id="MobiDB-lite"/>
    </source>
</evidence>
<accession>A0ABS0GXB7</accession>
<evidence type="ECO:0000313" key="2">
    <source>
        <dbReference type="EMBL" id="MBF9130852.1"/>
    </source>
</evidence>
<feature type="region of interest" description="Disordered" evidence="1">
    <location>
        <begin position="47"/>
        <end position="69"/>
    </location>
</feature>
<proteinExistence type="predicted"/>